<feature type="transmembrane region" description="Helical" evidence="1">
    <location>
        <begin position="59"/>
        <end position="78"/>
    </location>
</feature>
<protein>
    <submittedName>
        <fullName evidence="2">Uncharacterized protein</fullName>
    </submittedName>
</protein>
<comment type="caution">
    <text evidence="2">The sequence shown here is derived from an EMBL/GenBank/DDBJ whole genome shotgun (WGS) entry which is preliminary data.</text>
</comment>
<gene>
    <name evidence="2" type="ORF">A3B35_02290</name>
</gene>
<keyword evidence="1" id="KW-1133">Transmembrane helix</keyword>
<evidence type="ECO:0000313" key="2">
    <source>
        <dbReference type="EMBL" id="OGG77848.1"/>
    </source>
</evidence>
<organism evidence="2 3">
    <name type="scientific">Candidatus Kaiserbacteria bacterium RIFCSPLOWO2_01_FULL_54_24</name>
    <dbReference type="NCBI Taxonomy" id="1798515"/>
    <lineage>
        <taxon>Bacteria</taxon>
        <taxon>Candidatus Kaiseribacteriota</taxon>
    </lineage>
</organism>
<sequence>MLYPGPSLVIGILFILFGLAALYSKGFDAFLKRNNYSLPTYKLTHWGRSEESLERQRRWEAVAALVLGLFIVTLWFIVD</sequence>
<keyword evidence="1" id="KW-0472">Membrane</keyword>
<feature type="transmembrane region" description="Helical" evidence="1">
    <location>
        <begin position="6"/>
        <end position="23"/>
    </location>
</feature>
<reference evidence="2 3" key="1">
    <citation type="journal article" date="2016" name="Nat. Commun.">
        <title>Thousands of microbial genomes shed light on interconnected biogeochemical processes in an aquifer system.</title>
        <authorList>
            <person name="Anantharaman K."/>
            <person name="Brown C.T."/>
            <person name="Hug L.A."/>
            <person name="Sharon I."/>
            <person name="Castelle C.J."/>
            <person name="Probst A.J."/>
            <person name="Thomas B.C."/>
            <person name="Singh A."/>
            <person name="Wilkins M.J."/>
            <person name="Karaoz U."/>
            <person name="Brodie E.L."/>
            <person name="Williams K.H."/>
            <person name="Hubbard S.S."/>
            <person name="Banfield J.F."/>
        </authorList>
    </citation>
    <scope>NUCLEOTIDE SEQUENCE [LARGE SCALE GENOMIC DNA]</scope>
</reference>
<evidence type="ECO:0000313" key="3">
    <source>
        <dbReference type="Proteomes" id="UP000177215"/>
    </source>
</evidence>
<dbReference type="Proteomes" id="UP000177215">
    <property type="component" value="Unassembled WGS sequence"/>
</dbReference>
<accession>A0A1F6EW45</accession>
<dbReference type="AlphaFoldDB" id="A0A1F6EW45"/>
<dbReference type="EMBL" id="MFMC01000004">
    <property type="protein sequence ID" value="OGG77848.1"/>
    <property type="molecule type" value="Genomic_DNA"/>
</dbReference>
<evidence type="ECO:0000256" key="1">
    <source>
        <dbReference type="SAM" id="Phobius"/>
    </source>
</evidence>
<dbReference type="STRING" id="1798515.A3B35_02290"/>
<proteinExistence type="predicted"/>
<name>A0A1F6EW45_9BACT</name>
<keyword evidence="1" id="KW-0812">Transmembrane</keyword>